<dbReference type="GO" id="GO:0005789">
    <property type="term" value="C:endoplasmic reticulum membrane"/>
    <property type="evidence" value="ECO:0007669"/>
    <property type="project" value="TreeGrafter"/>
</dbReference>
<gene>
    <name evidence="5" type="ORF">LECACI_7A009874</name>
</gene>
<feature type="compositionally biased region" description="Polar residues" evidence="1">
    <location>
        <begin position="234"/>
        <end position="245"/>
    </location>
</feature>
<feature type="region of interest" description="Disordered" evidence="1">
    <location>
        <begin position="399"/>
        <end position="429"/>
    </location>
</feature>
<evidence type="ECO:0000313" key="6">
    <source>
        <dbReference type="Proteomes" id="UP001296104"/>
    </source>
</evidence>
<evidence type="ECO:0000259" key="4">
    <source>
        <dbReference type="PROSITE" id="PS50181"/>
    </source>
</evidence>
<dbReference type="Pfam" id="PF10333">
    <property type="entry name" value="Pga1"/>
    <property type="match status" value="1"/>
</dbReference>
<proteinExistence type="predicted"/>
<dbReference type="EMBL" id="CAVMBE010000131">
    <property type="protein sequence ID" value="CAK4034716.1"/>
    <property type="molecule type" value="Genomic_DNA"/>
</dbReference>
<dbReference type="Proteomes" id="UP001296104">
    <property type="component" value="Unassembled WGS sequence"/>
</dbReference>
<accession>A0AAI9EE61</accession>
<feature type="region of interest" description="Disordered" evidence="1">
    <location>
        <begin position="134"/>
        <end position="154"/>
    </location>
</feature>
<feature type="region of interest" description="Disordered" evidence="1">
    <location>
        <begin position="234"/>
        <end position="275"/>
    </location>
</feature>
<keyword evidence="3" id="KW-0732">Signal</keyword>
<evidence type="ECO:0000256" key="2">
    <source>
        <dbReference type="SAM" id="Phobius"/>
    </source>
</evidence>
<organism evidence="5 6">
    <name type="scientific">Lecanosticta acicola</name>
    <dbReference type="NCBI Taxonomy" id="111012"/>
    <lineage>
        <taxon>Eukaryota</taxon>
        <taxon>Fungi</taxon>
        <taxon>Dikarya</taxon>
        <taxon>Ascomycota</taxon>
        <taxon>Pezizomycotina</taxon>
        <taxon>Dothideomycetes</taxon>
        <taxon>Dothideomycetidae</taxon>
        <taxon>Mycosphaerellales</taxon>
        <taxon>Mycosphaerellaceae</taxon>
        <taxon>Lecanosticta</taxon>
    </lineage>
</organism>
<keyword evidence="6" id="KW-1185">Reference proteome</keyword>
<feature type="compositionally biased region" description="Gly residues" evidence="1">
    <location>
        <begin position="412"/>
        <end position="429"/>
    </location>
</feature>
<dbReference type="GO" id="GO:0000030">
    <property type="term" value="F:mannosyltransferase activity"/>
    <property type="evidence" value="ECO:0007669"/>
    <property type="project" value="TreeGrafter"/>
</dbReference>
<dbReference type="PANTHER" id="PTHR28022">
    <property type="entry name" value="GPI MANNOSYLTRANSFERASE 2 SUBUNIT PGA1"/>
    <property type="match status" value="1"/>
</dbReference>
<dbReference type="AlphaFoldDB" id="A0AAI9EE61"/>
<keyword evidence="2" id="KW-0812">Transmembrane</keyword>
<feature type="compositionally biased region" description="Low complexity" evidence="1">
    <location>
        <begin position="138"/>
        <end position="152"/>
    </location>
</feature>
<feature type="compositionally biased region" description="Low complexity" evidence="1">
    <location>
        <begin position="261"/>
        <end position="275"/>
    </location>
</feature>
<dbReference type="GO" id="GO:0006506">
    <property type="term" value="P:GPI anchor biosynthetic process"/>
    <property type="evidence" value="ECO:0007669"/>
    <property type="project" value="TreeGrafter"/>
</dbReference>
<keyword evidence="2" id="KW-1133">Transmembrane helix</keyword>
<dbReference type="PROSITE" id="PS50181">
    <property type="entry name" value="FBOX"/>
    <property type="match status" value="1"/>
</dbReference>
<reference evidence="5" key="1">
    <citation type="submission" date="2023-11" db="EMBL/GenBank/DDBJ databases">
        <authorList>
            <person name="Alioto T."/>
            <person name="Alioto T."/>
            <person name="Gomez Garrido J."/>
        </authorList>
    </citation>
    <scope>NUCLEOTIDE SEQUENCE</scope>
</reference>
<evidence type="ECO:0000313" key="5">
    <source>
        <dbReference type="EMBL" id="CAK4034716.1"/>
    </source>
</evidence>
<feature type="compositionally biased region" description="Low complexity" evidence="1">
    <location>
        <begin position="401"/>
        <end position="411"/>
    </location>
</feature>
<evidence type="ECO:0000256" key="1">
    <source>
        <dbReference type="SAM" id="MobiDB-lite"/>
    </source>
</evidence>
<evidence type="ECO:0000256" key="3">
    <source>
        <dbReference type="SAM" id="SignalP"/>
    </source>
</evidence>
<dbReference type="InterPro" id="IPR019433">
    <property type="entry name" value="GPI_ManTrfase_II_coact_Pga1"/>
</dbReference>
<protein>
    <submittedName>
        <fullName evidence="5">Unnamed protein product</fullName>
    </submittedName>
</protein>
<dbReference type="InterPro" id="IPR001810">
    <property type="entry name" value="F-box_dom"/>
</dbReference>
<sequence>MSMSMSIFTLILRLAVCLCALLVSAALANTEKAIFLAPEAITLPDASPSLHALQLDTISPISAQLRTALPVAFPSDTNPKGLESWYLLRQLNARQRYEVRICWAAVQPTQFWIDVYNITHVFDTPHLIQSLASYSEEQQQQQQQQSPQPVQPKAAHTALDLSGTILFLHLHAAADFFTTNKTLMHHPPAVDVDIILDPYLANILPASLLPTALYILVLAILSWFLSGANMSSNRSTQANSSNQGAANGLGTSGNDGNSGDAQQASPSTTVATATPAAPPSVQLHPFYTLPVELILDIVDYLPAEAFINFAFANYPILHHHGLAPALSRPRIIYITTQTQIPALFPLLRMPPEIMLHIMRNLRPIDIMRFVVANYQDLARQGIAPPMTEETVNQLKNAVRARLGPGSSSPGGSDLGSGPGRPGQGPGTAT</sequence>
<comment type="caution">
    <text evidence="5">The sequence shown here is derived from an EMBL/GenBank/DDBJ whole genome shotgun (WGS) entry which is preliminary data.</text>
</comment>
<dbReference type="PANTHER" id="PTHR28022:SF1">
    <property type="entry name" value="GPI MANNOSYLTRANSFERASE 2 SUBUNIT PGA1"/>
    <property type="match status" value="1"/>
</dbReference>
<feature type="chain" id="PRO_5042568552" evidence="3">
    <location>
        <begin position="29"/>
        <end position="429"/>
    </location>
</feature>
<feature type="domain" description="F-box" evidence="4">
    <location>
        <begin position="343"/>
        <end position="394"/>
    </location>
</feature>
<dbReference type="GO" id="GO:0031501">
    <property type="term" value="C:mannosyltransferase complex"/>
    <property type="evidence" value="ECO:0007669"/>
    <property type="project" value="TreeGrafter"/>
</dbReference>
<feature type="signal peptide" evidence="3">
    <location>
        <begin position="1"/>
        <end position="28"/>
    </location>
</feature>
<keyword evidence="2" id="KW-0472">Membrane</keyword>
<name>A0AAI9EE61_9PEZI</name>
<feature type="transmembrane region" description="Helical" evidence="2">
    <location>
        <begin position="203"/>
        <end position="225"/>
    </location>
</feature>